<feature type="domain" description="DUF5667" evidence="2">
    <location>
        <begin position="43"/>
        <end position="148"/>
    </location>
</feature>
<accession>A0A0P8C7I3</accession>
<name>A0A0P8C7I3_9EURY</name>
<gene>
    <name evidence="3" type="ORF">MPEBLZ_02745</name>
</gene>
<evidence type="ECO:0000313" key="4">
    <source>
        <dbReference type="Proteomes" id="UP000050360"/>
    </source>
</evidence>
<reference evidence="3 4" key="1">
    <citation type="submission" date="2015-09" db="EMBL/GenBank/DDBJ databases">
        <title>A metagenomics-based metabolic model of nitrate-dependent anaerobic oxidation of methane by Methanoperedens-like archaea.</title>
        <authorList>
            <person name="Arshad A."/>
            <person name="Speth D.R."/>
            <person name="De Graaf R.M."/>
            <person name="Op Den Camp H.J."/>
            <person name="Jetten M.S."/>
            <person name="Welte C.U."/>
        </authorList>
    </citation>
    <scope>NUCLEOTIDE SEQUENCE [LARGE SCALE GENOMIC DNA]</scope>
</reference>
<dbReference type="InterPro" id="IPR043725">
    <property type="entry name" value="DUF5667"/>
</dbReference>
<sequence>MISGTILLSLAFTINIGIAQSDELVDDTTEETFVDIAPYEGPIGPGSALYGLKIAFEDFGEIFTFNESRRIEKQIEHARSRIAEAKTELRSSNGDYADIAIERYREKINSIDDSVSKTTGNVSELFDAQRKIIRHQFVLERLLDDYPDNKGLKRALDNSAQLEDKFESRTDRRFIRMFRNEPPFLRQGIRESNDTEINITGEQKVGGDIEESGTRGGYPMKIPPMGWWE</sequence>
<comment type="caution">
    <text evidence="3">The sequence shown here is derived from an EMBL/GenBank/DDBJ whole genome shotgun (WGS) entry which is preliminary data.</text>
</comment>
<evidence type="ECO:0000256" key="1">
    <source>
        <dbReference type="SAM" id="Coils"/>
    </source>
</evidence>
<dbReference type="Pfam" id="PF18915">
    <property type="entry name" value="DUF5667"/>
    <property type="match status" value="1"/>
</dbReference>
<protein>
    <recommendedName>
        <fullName evidence="2">DUF5667 domain-containing protein</fullName>
    </recommendedName>
</protein>
<evidence type="ECO:0000259" key="2">
    <source>
        <dbReference type="Pfam" id="PF18915"/>
    </source>
</evidence>
<organism evidence="3 4">
    <name type="scientific">Candidatus Methanoperedens nitratireducens</name>
    <dbReference type="NCBI Taxonomy" id="1392998"/>
    <lineage>
        <taxon>Archaea</taxon>
        <taxon>Methanobacteriati</taxon>
        <taxon>Methanobacteriota</taxon>
        <taxon>Stenosarchaea group</taxon>
        <taxon>Methanomicrobia</taxon>
        <taxon>Methanosarcinales</taxon>
        <taxon>ANME-2 cluster</taxon>
        <taxon>Candidatus Methanoperedentaceae</taxon>
        <taxon>Candidatus Methanoperedens</taxon>
    </lineage>
</organism>
<evidence type="ECO:0000313" key="3">
    <source>
        <dbReference type="EMBL" id="KPQ42728.1"/>
    </source>
</evidence>
<proteinExistence type="predicted"/>
<dbReference type="EMBL" id="LKCM01000209">
    <property type="protein sequence ID" value="KPQ42728.1"/>
    <property type="molecule type" value="Genomic_DNA"/>
</dbReference>
<dbReference type="Proteomes" id="UP000050360">
    <property type="component" value="Unassembled WGS sequence"/>
</dbReference>
<feature type="coiled-coil region" evidence="1">
    <location>
        <begin position="68"/>
        <end position="95"/>
    </location>
</feature>
<keyword evidence="1" id="KW-0175">Coiled coil</keyword>
<dbReference type="AlphaFoldDB" id="A0A0P8C7I3"/>